<gene>
    <name evidence="6" type="ORF">CLODIP_2_CD01375</name>
</gene>
<proteinExistence type="inferred from homology"/>
<evidence type="ECO:0000256" key="3">
    <source>
        <dbReference type="RuleBase" id="RU004019"/>
    </source>
</evidence>
<dbReference type="Gene3D" id="1.10.10.10">
    <property type="entry name" value="Winged helix-like DNA-binding domain superfamily/Winged helix DNA-binding domain"/>
    <property type="match status" value="1"/>
</dbReference>
<dbReference type="EMBL" id="CADEPI010000147">
    <property type="protein sequence ID" value="CAB3377605.1"/>
    <property type="molecule type" value="Genomic_DNA"/>
</dbReference>
<protein>
    <recommendedName>
        <fullName evidence="5">ETS domain-containing protein</fullName>
    </recommendedName>
</protein>
<dbReference type="AlphaFoldDB" id="A0A8S1DBK7"/>
<reference evidence="6 7" key="1">
    <citation type="submission" date="2020-04" db="EMBL/GenBank/DDBJ databases">
        <authorList>
            <person name="Alioto T."/>
            <person name="Alioto T."/>
            <person name="Gomez Garrido J."/>
        </authorList>
    </citation>
    <scope>NUCLEOTIDE SEQUENCE [LARGE SCALE GENOMIC DNA]</scope>
</reference>
<dbReference type="InterPro" id="IPR046328">
    <property type="entry name" value="ETS_fam"/>
</dbReference>
<dbReference type="InterPro" id="IPR000418">
    <property type="entry name" value="Ets_dom"/>
</dbReference>
<comment type="similarity">
    <text evidence="1 3">Belongs to the ETS family.</text>
</comment>
<dbReference type="SMART" id="SM00413">
    <property type="entry name" value="ETS"/>
    <property type="match status" value="1"/>
</dbReference>
<dbReference type="PANTHER" id="PTHR11849">
    <property type="entry name" value="ETS"/>
    <property type="match status" value="1"/>
</dbReference>
<evidence type="ECO:0000313" key="7">
    <source>
        <dbReference type="Proteomes" id="UP000494165"/>
    </source>
</evidence>
<evidence type="ECO:0000256" key="1">
    <source>
        <dbReference type="ARBA" id="ARBA00005562"/>
    </source>
</evidence>
<name>A0A8S1DBK7_9INSE</name>
<dbReference type="Proteomes" id="UP000494165">
    <property type="component" value="Unassembled WGS sequence"/>
</dbReference>
<evidence type="ECO:0000313" key="6">
    <source>
        <dbReference type="EMBL" id="CAB3377605.1"/>
    </source>
</evidence>
<organism evidence="6 7">
    <name type="scientific">Cloeon dipterum</name>
    <dbReference type="NCBI Taxonomy" id="197152"/>
    <lineage>
        <taxon>Eukaryota</taxon>
        <taxon>Metazoa</taxon>
        <taxon>Ecdysozoa</taxon>
        <taxon>Arthropoda</taxon>
        <taxon>Hexapoda</taxon>
        <taxon>Insecta</taxon>
        <taxon>Pterygota</taxon>
        <taxon>Palaeoptera</taxon>
        <taxon>Ephemeroptera</taxon>
        <taxon>Pisciforma</taxon>
        <taxon>Baetidae</taxon>
        <taxon>Cloeon</taxon>
    </lineage>
</organism>
<evidence type="ECO:0000256" key="2">
    <source>
        <dbReference type="ARBA" id="ARBA00023125"/>
    </source>
</evidence>
<sequence length="426" mass="49073">MAPASRKSRARAANRHYRLMPPVECTSLINNGAGAPPLQAISPLEDHYMPFFGANPLEYSSAPFYIGRQSEVLLSSTMPPESPIQHHNLNMNYGSDSFPFSFDQNYQTSNDDFHPISFESQTSSIFKSSCDVLAEGKDMAMQSTANTKLIPISSLELDAAEYDKKPMVNSLWTRENIFNWFASYGIERSRVEELNFTSVDDLYRMMTNDIDLYASKLGVSSLELQKACDDLYGYNPHSSSFRQDAGHVFPAGNHEMMHEVKQESSSQLDYPWEQSYYKEEDLSTDGEAEEFEKQEKPQVQQAPRRTGKRGRPPSILTKAKRREKSHGKLWEFIRDLLKDPKYCPSLICWENHDDGVFRFVSSEKVAKLWGDKRKNTNMTYEKLSRAMRYYYKSQILLPVTHRRLVYKFGPNAVNWRCENPNFARLS</sequence>
<dbReference type="GO" id="GO:0043565">
    <property type="term" value="F:sequence-specific DNA binding"/>
    <property type="evidence" value="ECO:0007669"/>
    <property type="project" value="InterPro"/>
</dbReference>
<keyword evidence="2 3" id="KW-0238">DNA-binding</keyword>
<keyword evidence="7" id="KW-1185">Reference proteome</keyword>
<evidence type="ECO:0000259" key="5">
    <source>
        <dbReference type="PROSITE" id="PS50061"/>
    </source>
</evidence>
<dbReference type="InterPro" id="IPR036390">
    <property type="entry name" value="WH_DNA-bd_sf"/>
</dbReference>
<dbReference type="OrthoDB" id="5975550at2759"/>
<dbReference type="SUPFAM" id="SSF46785">
    <property type="entry name" value="Winged helix' DNA-binding domain"/>
    <property type="match status" value="1"/>
</dbReference>
<dbReference type="PROSITE" id="PS50061">
    <property type="entry name" value="ETS_DOMAIN_3"/>
    <property type="match status" value="1"/>
</dbReference>
<evidence type="ECO:0000256" key="4">
    <source>
        <dbReference type="SAM" id="MobiDB-lite"/>
    </source>
</evidence>
<dbReference type="GO" id="GO:0005634">
    <property type="term" value="C:nucleus"/>
    <property type="evidence" value="ECO:0007669"/>
    <property type="project" value="UniProtKB-SubCell"/>
</dbReference>
<dbReference type="PANTHER" id="PTHR11849:SF190">
    <property type="entry name" value="ETS-DOMAIN PROTEIN"/>
    <property type="match status" value="1"/>
</dbReference>
<feature type="domain" description="ETS" evidence="5">
    <location>
        <begin position="327"/>
        <end position="409"/>
    </location>
</feature>
<feature type="region of interest" description="Disordered" evidence="4">
    <location>
        <begin position="283"/>
        <end position="322"/>
    </location>
</feature>
<accession>A0A8S1DBK7</accession>
<dbReference type="PRINTS" id="PR00454">
    <property type="entry name" value="ETSDOMAIN"/>
</dbReference>
<comment type="subcellular location">
    <subcellularLocation>
        <location evidence="3">Nucleus</location>
    </subcellularLocation>
</comment>
<dbReference type="GO" id="GO:0000981">
    <property type="term" value="F:DNA-binding transcription factor activity, RNA polymerase II-specific"/>
    <property type="evidence" value="ECO:0007669"/>
    <property type="project" value="TreeGrafter"/>
</dbReference>
<dbReference type="Pfam" id="PF00178">
    <property type="entry name" value="Ets"/>
    <property type="match status" value="1"/>
</dbReference>
<keyword evidence="3" id="KW-0539">Nucleus</keyword>
<dbReference type="GO" id="GO:0030154">
    <property type="term" value="P:cell differentiation"/>
    <property type="evidence" value="ECO:0007669"/>
    <property type="project" value="TreeGrafter"/>
</dbReference>
<dbReference type="InterPro" id="IPR036388">
    <property type="entry name" value="WH-like_DNA-bd_sf"/>
</dbReference>
<dbReference type="FunFam" id="1.10.10.10:FF:001336">
    <property type="entry name" value="Epithelium specific ets factor 3, ese3, putative"/>
    <property type="match status" value="1"/>
</dbReference>
<comment type="caution">
    <text evidence="6">The sequence shown here is derived from an EMBL/GenBank/DDBJ whole genome shotgun (WGS) entry which is preliminary data.</text>
</comment>